<feature type="transmembrane region" description="Helical" evidence="2">
    <location>
        <begin position="217"/>
        <end position="237"/>
    </location>
</feature>
<feature type="region of interest" description="Disordered" evidence="1">
    <location>
        <begin position="1"/>
        <end position="116"/>
    </location>
</feature>
<protein>
    <recommendedName>
        <fullName evidence="5">Septum formation-related domain-containing protein</fullName>
    </recommendedName>
</protein>
<sequence length="414" mass="43164">MSDDKTPPGGGFTWGLTPGGEPEEPKTPAEPEPAESQPAEGDQPKPPLDLGHFLALNQDEMIAAATEQTAPAEQAPPAEPTPAAEASASSFDDEGEPTAAFDFRAPPPPPVDPIQAPVYHEGRALPWEQPPAVDASLDGATEALGAEFVGLESPADESAPTSAIDSLFGDEKFQEYQPVAASALVPFVSRELFPVPGPDAASGDTPPRGPLPKSQKVLMWVAGGLVAALALAGLFFVGTRIGDSMPAAVVTPTPTTTPTATPEAPVAPVVAIGPVAPGVYEWKDLLGTECVDPYVSAWEKEYTVVDCLSPHGGQLAYRGRFDDSALDPFPGVEALQARMNLLCASQENIDYAAASQFADIQIAASYAGTEDDWKSGNRNYYCFVSRSSGEPLTVSVAMPARAPVVIPVVPAPEP</sequence>
<dbReference type="EMBL" id="JBEPSJ010000005">
    <property type="protein sequence ID" value="MET4583881.1"/>
    <property type="molecule type" value="Genomic_DNA"/>
</dbReference>
<evidence type="ECO:0008006" key="5">
    <source>
        <dbReference type="Google" id="ProtNLM"/>
    </source>
</evidence>
<accession>A0ABV2QS25</accession>
<organism evidence="3 4">
    <name type="scientific">Conyzicola nivalis</name>
    <dbReference type="NCBI Taxonomy" id="1477021"/>
    <lineage>
        <taxon>Bacteria</taxon>
        <taxon>Bacillati</taxon>
        <taxon>Actinomycetota</taxon>
        <taxon>Actinomycetes</taxon>
        <taxon>Micrococcales</taxon>
        <taxon>Microbacteriaceae</taxon>
        <taxon>Conyzicola</taxon>
    </lineage>
</organism>
<evidence type="ECO:0000256" key="1">
    <source>
        <dbReference type="SAM" id="MobiDB-lite"/>
    </source>
</evidence>
<proteinExistence type="predicted"/>
<dbReference type="RefSeq" id="WP_354026047.1">
    <property type="nucleotide sequence ID" value="NZ_JBEPSJ010000005.1"/>
</dbReference>
<gene>
    <name evidence="3" type="ORF">ABIE21_003412</name>
</gene>
<feature type="compositionally biased region" description="Low complexity" evidence="1">
    <location>
        <begin position="63"/>
        <end position="90"/>
    </location>
</feature>
<dbReference type="Proteomes" id="UP001549257">
    <property type="component" value="Unassembled WGS sequence"/>
</dbReference>
<evidence type="ECO:0000313" key="3">
    <source>
        <dbReference type="EMBL" id="MET4583881.1"/>
    </source>
</evidence>
<evidence type="ECO:0000256" key="2">
    <source>
        <dbReference type="SAM" id="Phobius"/>
    </source>
</evidence>
<evidence type="ECO:0000313" key="4">
    <source>
        <dbReference type="Proteomes" id="UP001549257"/>
    </source>
</evidence>
<keyword evidence="4" id="KW-1185">Reference proteome</keyword>
<keyword evidence="2" id="KW-0812">Transmembrane</keyword>
<reference evidence="3 4" key="1">
    <citation type="submission" date="2024-06" db="EMBL/GenBank/DDBJ databases">
        <title>Sorghum-associated microbial communities from plants grown in Nebraska, USA.</title>
        <authorList>
            <person name="Schachtman D."/>
        </authorList>
    </citation>
    <scope>NUCLEOTIDE SEQUENCE [LARGE SCALE GENOMIC DNA]</scope>
    <source>
        <strain evidence="3 4">2857</strain>
    </source>
</reference>
<keyword evidence="2" id="KW-0472">Membrane</keyword>
<name>A0ABV2QS25_9MICO</name>
<comment type="caution">
    <text evidence="3">The sequence shown here is derived from an EMBL/GenBank/DDBJ whole genome shotgun (WGS) entry which is preliminary data.</text>
</comment>
<keyword evidence="2" id="KW-1133">Transmembrane helix</keyword>